<dbReference type="HAMAP" id="MF_00549">
    <property type="entry name" value="Methylglyoxal_synth"/>
    <property type="match status" value="1"/>
</dbReference>
<feature type="binding site" evidence="2">
    <location>
        <begin position="71"/>
        <end position="72"/>
    </location>
    <ligand>
        <name>substrate</name>
    </ligand>
</feature>
<protein>
    <recommendedName>
        <fullName evidence="2">Methylglyoxal synthase</fullName>
        <shortName evidence="2">MGS</shortName>
        <ecNumber evidence="2">4.2.3.3</ecNumber>
    </recommendedName>
</protein>
<dbReference type="EC" id="4.2.3.3" evidence="2"/>
<dbReference type="eggNOG" id="COG1803">
    <property type="taxonomic scope" value="Bacteria"/>
</dbReference>
<evidence type="ECO:0000256" key="2">
    <source>
        <dbReference type="HAMAP-Rule" id="MF_00549"/>
    </source>
</evidence>
<name>E4T2Q5_PALPW</name>
<feature type="binding site" evidence="2">
    <location>
        <position position="104"/>
    </location>
    <ligand>
        <name>substrate</name>
    </ligand>
</feature>
<evidence type="ECO:0000259" key="4">
    <source>
        <dbReference type="PROSITE" id="PS51855"/>
    </source>
</evidence>
<dbReference type="NCBIfam" id="NF003559">
    <property type="entry name" value="PRK05234.1"/>
    <property type="match status" value="1"/>
</dbReference>
<dbReference type="PANTHER" id="PTHR30492">
    <property type="entry name" value="METHYLGLYOXAL SYNTHASE"/>
    <property type="match status" value="1"/>
</dbReference>
<feature type="active site" description="Proton donor/acceptor" evidence="2 3">
    <location>
        <position position="77"/>
    </location>
</feature>
<dbReference type="InterPro" id="IPR036914">
    <property type="entry name" value="MGS-like_dom_sf"/>
</dbReference>
<reference evidence="5 6" key="2">
    <citation type="journal article" date="2011" name="Stand. Genomic Sci.">
        <title>Complete genome sequence of Paludibacter propionicigenes type strain (WB4).</title>
        <authorList>
            <person name="Gronow S."/>
            <person name="Munk C."/>
            <person name="Lapidus A."/>
            <person name="Nolan M."/>
            <person name="Lucas S."/>
            <person name="Hammon N."/>
            <person name="Deshpande S."/>
            <person name="Cheng J.F."/>
            <person name="Tapia R."/>
            <person name="Han C."/>
            <person name="Goodwin L."/>
            <person name="Pitluck S."/>
            <person name="Liolios K."/>
            <person name="Ivanova N."/>
            <person name="Mavromatis K."/>
            <person name="Mikhailova N."/>
            <person name="Pati A."/>
            <person name="Chen A."/>
            <person name="Palaniappan K."/>
            <person name="Land M."/>
            <person name="Hauser L."/>
            <person name="Chang Y.J."/>
            <person name="Jeffries C.D."/>
            <person name="Brambilla E."/>
            <person name="Rohde M."/>
            <person name="Goker M."/>
            <person name="Detter J.C."/>
            <person name="Woyke T."/>
            <person name="Bristow J."/>
            <person name="Eisen J.A."/>
            <person name="Markowitz V."/>
            <person name="Hugenholtz P."/>
            <person name="Kyrpides N.C."/>
            <person name="Klenk H.P."/>
        </authorList>
    </citation>
    <scope>NUCLEOTIDE SEQUENCE [LARGE SCALE GENOMIC DNA]</scope>
    <source>
        <strain evidence="6">DSM 17365 / JCM 13257 / WB4</strain>
    </source>
</reference>
<dbReference type="KEGG" id="ppn:Palpr_0847"/>
<dbReference type="AlphaFoldDB" id="E4T2Q5"/>
<dbReference type="HOGENOM" id="CLU_120420_0_1_10"/>
<feature type="binding site" evidence="2">
    <location>
        <position position="24"/>
    </location>
    <ligand>
        <name>substrate</name>
    </ligand>
</feature>
<keyword evidence="2 5" id="KW-0456">Lyase</keyword>
<evidence type="ECO:0000313" key="5">
    <source>
        <dbReference type="EMBL" id="ADQ78999.1"/>
    </source>
</evidence>
<evidence type="ECO:0000256" key="3">
    <source>
        <dbReference type="PIRSR" id="PIRSR006614-1"/>
    </source>
</evidence>
<accession>E4T2Q5</accession>
<sequence length="155" mass="17517">MNREKIENMDKQLTIALVAHDRRKADMVEWAVFNADMLSKHKLICTGTTGGLIQKAFEEKGVEAEIVCMNSGPLGGDAEIAALVVRKQINLAVFLIDDLNAQPHEADIQMLLRQCRVHNVPIACNRYSADLMITSSLWDDEDYVPSEPRYIKFDR</sequence>
<dbReference type="InterPro" id="IPR011607">
    <property type="entry name" value="MGS-like_dom"/>
</dbReference>
<dbReference type="Pfam" id="PF02142">
    <property type="entry name" value="MGS"/>
    <property type="match status" value="1"/>
</dbReference>
<keyword evidence="6" id="KW-1185">Reference proteome</keyword>
<dbReference type="InterPro" id="IPR004363">
    <property type="entry name" value="Methylgl_synth"/>
</dbReference>
<dbReference type="Proteomes" id="UP000008718">
    <property type="component" value="Chromosome"/>
</dbReference>
<dbReference type="GO" id="GO:0019242">
    <property type="term" value="P:methylglyoxal biosynthetic process"/>
    <property type="evidence" value="ECO:0007669"/>
    <property type="project" value="UniProtKB-UniRule"/>
</dbReference>
<evidence type="ECO:0000256" key="1">
    <source>
        <dbReference type="ARBA" id="ARBA00006287"/>
    </source>
</evidence>
<evidence type="ECO:0000313" key="6">
    <source>
        <dbReference type="Proteomes" id="UP000008718"/>
    </source>
</evidence>
<feature type="binding site" evidence="2">
    <location>
        <position position="20"/>
    </location>
    <ligand>
        <name>substrate</name>
    </ligand>
</feature>
<feature type="domain" description="MGS-like" evidence="4">
    <location>
        <begin position="4"/>
        <end position="155"/>
    </location>
</feature>
<comment type="similarity">
    <text evidence="1 2">Belongs to the methylglyoxal synthase family.</text>
</comment>
<dbReference type="Gene3D" id="3.40.50.1380">
    <property type="entry name" value="Methylglyoxal synthase-like domain"/>
    <property type="match status" value="1"/>
</dbReference>
<dbReference type="STRING" id="694427.Palpr_0847"/>
<dbReference type="EMBL" id="CP002345">
    <property type="protein sequence ID" value="ADQ78999.1"/>
    <property type="molecule type" value="Genomic_DNA"/>
</dbReference>
<feature type="binding site" evidence="2">
    <location>
        <begin position="46"/>
        <end position="49"/>
    </location>
    <ligand>
        <name>substrate</name>
    </ligand>
</feature>
<dbReference type="SUPFAM" id="SSF52335">
    <property type="entry name" value="Methylglyoxal synthase-like"/>
    <property type="match status" value="1"/>
</dbReference>
<organism evidence="5 6">
    <name type="scientific">Paludibacter propionicigenes (strain DSM 17365 / JCM 13257 / WB4)</name>
    <dbReference type="NCBI Taxonomy" id="694427"/>
    <lineage>
        <taxon>Bacteria</taxon>
        <taxon>Pseudomonadati</taxon>
        <taxon>Bacteroidota</taxon>
        <taxon>Bacteroidia</taxon>
        <taxon>Bacteroidales</taxon>
        <taxon>Paludibacteraceae</taxon>
        <taxon>Paludibacter</taxon>
    </lineage>
</organism>
<dbReference type="PIRSF" id="PIRSF006614">
    <property type="entry name" value="Methylglyox_syn"/>
    <property type="match status" value="1"/>
</dbReference>
<gene>
    <name evidence="2" type="primary">mgsA</name>
    <name evidence="5" type="ordered locus">Palpr_0847</name>
</gene>
<reference key="1">
    <citation type="submission" date="2010-11" db="EMBL/GenBank/DDBJ databases">
        <title>The complete genome of Paludibacter propionicigenes DSM 17365.</title>
        <authorList>
            <consortium name="US DOE Joint Genome Institute (JGI-PGF)"/>
            <person name="Lucas S."/>
            <person name="Copeland A."/>
            <person name="Lapidus A."/>
            <person name="Bruce D."/>
            <person name="Goodwin L."/>
            <person name="Pitluck S."/>
            <person name="Kyrpides N."/>
            <person name="Mavromatis K."/>
            <person name="Ivanova N."/>
            <person name="Munk A.C."/>
            <person name="Brettin T."/>
            <person name="Detter J.C."/>
            <person name="Han C."/>
            <person name="Tapia R."/>
            <person name="Land M."/>
            <person name="Hauser L."/>
            <person name="Markowitz V."/>
            <person name="Cheng J.-F."/>
            <person name="Hugenholtz P."/>
            <person name="Woyke T."/>
            <person name="Wu D."/>
            <person name="Gronow S."/>
            <person name="Wellnitz S."/>
            <person name="Brambilla E."/>
            <person name="Klenk H.-P."/>
            <person name="Eisen J.A."/>
        </authorList>
    </citation>
    <scope>NUCLEOTIDE SEQUENCE</scope>
    <source>
        <strain>WB4</strain>
    </source>
</reference>
<dbReference type="CDD" id="cd01422">
    <property type="entry name" value="MGS"/>
    <property type="match status" value="1"/>
</dbReference>
<dbReference type="GO" id="GO:0008929">
    <property type="term" value="F:methylglyoxal synthase activity"/>
    <property type="evidence" value="ECO:0007669"/>
    <property type="project" value="UniProtKB-UniRule"/>
</dbReference>
<dbReference type="PROSITE" id="PS51855">
    <property type="entry name" value="MGS"/>
    <property type="match status" value="1"/>
</dbReference>
<dbReference type="SMART" id="SM00851">
    <property type="entry name" value="MGS"/>
    <property type="match status" value="1"/>
</dbReference>
<proteinExistence type="inferred from homology"/>
<comment type="function">
    <text evidence="2">Catalyzes the formation of methylglyoxal from dihydroxyacetone phosphate.</text>
</comment>
<dbReference type="GO" id="GO:0005829">
    <property type="term" value="C:cytosol"/>
    <property type="evidence" value="ECO:0007669"/>
    <property type="project" value="TreeGrafter"/>
</dbReference>
<comment type="catalytic activity">
    <reaction evidence="2">
        <text>dihydroxyacetone phosphate = methylglyoxal + phosphate</text>
        <dbReference type="Rhea" id="RHEA:17937"/>
        <dbReference type="ChEBI" id="CHEBI:17158"/>
        <dbReference type="ChEBI" id="CHEBI:43474"/>
        <dbReference type="ChEBI" id="CHEBI:57642"/>
        <dbReference type="EC" id="4.2.3.3"/>
    </reaction>
</comment>
<dbReference type="PANTHER" id="PTHR30492:SF0">
    <property type="entry name" value="METHYLGLYOXAL SYNTHASE"/>
    <property type="match status" value="1"/>
</dbReference>